<dbReference type="Pfam" id="PF03060">
    <property type="entry name" value="NMO"/>
    <property type="match status" value="1"/>
</dbReference>
<dbReference type="Proteomes" id="UP000284706">
    <property type="component" value="Unassembled WGS sequence"/>
</dbReference>
<comment type="caution">
    <text evidence="4">The sequence shown here is derived from an EMBL/GenBank/DDBJ whole genome shotgun (WGS) entry which is preliminary data.</text>
</comment>
<dbReference type="PANTHER" id="PTHR32332:SF31">
    <property type="entry name" value="2-NITROPROPANE DIOXYGENASE FAMILY, PUTATIVE (AFU_ORTHOLOGUE AFUA_2G09850)-RELATED"/>
    <property type="match status" value="1"/>
</dbReference>
<evidence type="ECO:0000313" key="5">
    <source>
        <dbReference type="Proteomes" id="UP000284706"/>
    </source>
</evidence>
<keyword evidence="1" id="KW-0285">Flavoprotein</keyword>
<keyword evidence="3" id="KW-0560">Oxidoreductase</keyword>
<dbReference type="CDD" id="cd04730">
    <property type="entry name" value="NPD_like"/>
    <property type="match status" value="1"/>
</dbReference>
<keyword evidence="2" id="KW-0288">FMN</keyword>
<evidence type="ECO:0000256" key="3">
    <source>
        <dbReference type="ARBA" id="ARBA00023002"/>
    </source>
</evidence>
<reference evidence="4 5" key="1">
    <citation type="journal article" date="2018" name="Evol. Lett.">
        <title>Horizontal gene cluster transfer increased hallucinogenic mushroom diversity.</title>
        <authorList>
            <person name="Reynolds H.T."/>
            <person name="Vijayakumar V."/>
            <person name="Gluck-Thaler E."/>
            <person name="Korotkin H.B."/>
            <person name="Matheny P.B."/>
            <person name="Slot J.C."/>
        </authorList>
    </citation>
    <scope>NUCLEOTIDE SEQUENCE [LARGE SCALE GENOMIC DNA]</scope>
    <source>
        <strain evidence="4 5">SRW20</strain>
    </source>
</reference>
<organism evidence="4 5">
    <name type="scientific">Gymnopilus dilepis</name>
    <dbReference type="NCBI Taxonomy" id="231916"/>
    <lineage>
        <taxon>Eukaryota</taxon>
        <taxon>Fungi</taxon>
        <taxon>Dikarya</taxon>
        <taxon>Basidiomycota</taxon>
        <taxon>Agaricomycotina</taxon>
        <taxon>Agaricomycetes</taxon>
        <taxon>Agaricomycetidae</taxon>
        <taxon>Agaricales</taxon>
        <taxon>Agaricineae</taxon>
        <taxon>Hymenogastraceae</taxon>
        <taxon>Gymnopilus</taxon>
    </lineage>
</organism>
<dbReference type="InterPro" id="IPR004136">
    <property type="entry name" value="NMO"/>
</dbReference>
<dbReference type="AlphaFoldDB" id="A0A409VXT0"/>
<proteinExistence type="predicted"/>
<accession>A0A409VXT0</accession>
<keyword evidence="5" id="KW-1185">Reference proteome</keyword>
<dbReference type="OrthoDB" id="2349068at2759"/>
<evidence type="ECO:0000313" key="4">
    <source>
        <dbReference type="EMBL" id="PPQ71056.1"/>
    </source>
</evidence>
<dbReference type="EMBL" id="NHYE01005517">
    <property type="protein sequence ID" value="PPQ71056.1"/>
    <property type="molecule type" value="Genomic_DNA"/>
</dbReference>
<dbReference type="InterPro" id="IPR013785">
    <property type="entry name" value="Aldolase_TIM"/>
</dbReference>
<dbReference type="PANTHER" id="PTHR32332">
    <property type="entry name" value="2-NITROPROPANE DIOXYGENASE"/>
    <property type="match status" value="1"/>
</dbReference>
<dbReference type="GO" id="GO:0018580">
    <property type="term" value="F:nitronate monooxygenase activity"/>
    <property type="evidence" value="ECO:0007669"/>
    <property type="project" value="InterPro"/>
</dbReference>
<dbReference type="Gene3D" id="3.20.20.70">
    <property type="entry name" value="Aldolase class I"/>
    <property type="match status" value="1"/>
</dbReference>
<dbReference type="STRING" id="231916.A0A409VXT0"/>
<protein>
    <submittedName>
        <fullName evidence="4">Uncharacterized protein</fullName>
    </submittedName>
</protein>
<evidence type="ECO:0000256" key="1">
    <source>
        <dbReference type="ARBA" id="ARBA00022630"/>
    </source>
</evidence>
<dbReference type="InParanoid" id="A0A409VXT0"/>
<sequence>MPTIKTRLSQLLNVDIPIISAPMATATSPDLVAAVTAAGGFGLLGAGNAPSSKVRSDIRAVKKKLNLGDDDPVPIGIGFVACVLDKFNEQVLEEVLEEKTRAVWLAFGTDLGKYVSRVRAFDSKRDHKSIVFVIVNSVEEAIKAAEEWKVDVIVVQGIEAGGHGYSKTPPLFDLVPQILNQVKKIPKGPLVVAAGGVSTGKQIAALLTLGVDGVVLGTRFLFTPECVYTDQQKEELLKAGLYSTTRSVAFDEVSRLPFWPEGYDGRAISNAIIEDSRSGLDEESRKKRFQEAQATGANTHLVVWAGIGAGLVDRILPVTEVVNELRDEAVAALKAASQLI</sequence>
<gene>
    <name evidence="4" type="ORF">CVT26_011458</name>
</gene>
<name>A0A409VXT0_9AGAR</name>
<dbReference type="SUPFAM" id="SSF51412">
    <property type="entry name" value="Inosine monophosphate dehydrogenase (IMPDH)"/>
    <property type="match status" value="1"/>
</dbReference>
<evidence type="ECO:0000256" key="2">
    <source>
        <dbReference type="ARBA" id="ARBA00022643"/>
    </source>
</evidence>